<feature type="transmembrane region" description="Helical" evidence="2">
    <location>
        <begin position="294"/>
        <end position="315"/>
    </location>
</feature>
<reference evidence="3 4" key="1">
    <citation type="submission" date="2021-03" db="EMBL/GenBank/DDBJ databases">
        <title>Genomic Encyclopedia of Type Strains, Phase IV (KMG-IV): sequencing the most valuable type-strain genomes for metagenomic binning, comparative biology and taxonomic classification.</title>
        <authorList>
            <person name="Goeker M."/>
        </authorList>
    </citation>
    <scope>NUCLEOTIDE SEQUENCE [LARGE SCALE GENOMIC DNA]</scope>
    <source>
        <strain evidence="3 4">DSM 101953</strain>
    </source>
</reference>
<evidence type="ECO:0000256" key="1">
    <source>
        <dbReference type="SAM" id="MobiDB-lite"/>
    </source>
</evidence>
<name>A0ABS4NYE7_9BACL</name>
<dbReference type="PANTHER" id="PTHR37814:SF1">
    <property type="entry name" value="MEMBRANE PROTEIN"/>
    <property type="match status" value="1"/>
</dbReference>
<keyword evidence="2" id="KW-0472">Membrane</keyword>
<feature type="transmembrane region" description="Helical" evidence="2">
    <location>
        <begin position="144"/>
        <end position="167"/>
    </location>
</feature>
<evidence type="ECO:0000256" key="2">
    <source>
        <dbReference type="SAM" id="Phobius"/>
    </source>
</evidence>
<feature type="transmembrane region" description="Helical" evidence="2">
    <location>
        <begin position="260"/>
        <end position="282"/>
    </location>
</feature>
<keyword evidence="2" id="KW-0812">Transmembrane</keyword>
<dbReference type="InterPro" id="IPR038728">
    <property type="entry name" value="YkvI-like"/>
</dbReference>
<feature type="transmembrane region" description="Helical" evidence="2">
    <location>
        <begin position="36"/>
        <end position="54"/>
    </location>
</feature>
<feature type="transmembrane region" description="Helical" evidence="2">
    <location>
        <begin position="115"/>
        <end position="132"/>
    </location>
</feature>
<gene>
    <name evidence="3" type="ORF">J2Z70_005268</name>
</gene>
<feature type="region of interest" description="Disordered" evidence="1">
    <location>
        <begin position="346"/>
        <end position="377"/>
    </location>
</feature>
<organism evidence="3 4">
    <name type="scientific">Paenibacillus silagei</name>
    <dbReference type="NCBI Taxonomy" id="1670801"/>
    <lineage>
        <taxon>Bacteria</taxon>
        <taxon>Bacillati</taxon>
        <taxon>Bacillota</taxon>
        <taxon>Bacilli</taxon>
        <taxon>Bacillales</taxon>
        <taxon>Paenibacillaceae</taxon>
        <taxon>Paenibacillus</taxon>
    </lineage>
</organism>
<feature type="transmembrane region" description="Helical" evidence="2">
    <location>
        <begin position="12"/>
        <end position="30"/>
    </location>
</feature>
<dbReference type="EMBL" id="JAGGLV010000023">
    <property type="protein sequence ID" value="MBP2115083.1"/>
    <property type="molecule type" value="Genomic_DNA"/>
</dbReference>
<proteinExistence type="predicted"/>
<comment type="caution">
    <text evidence="3">The sequence shown here is derived from an EMBL/GenBank/DDBJ whole genome shotgun (WGS) entry which is preliminary data.</text>
</comment>
<keyword evidence="4" id="KW-1185">Reference proteome</keyword>
<accession>A0ABS4NYE7</accession>
<sequence length="377" mass="40711">MKSHIRTLQIAFTYIGTIVGAGFATGQEILRFFTRYGHWALLTILFSAALFIWLGTKMMIIARKISADSYEDFNRHLFGAKAGTIISLFTMIILIGVNSIMLAGAGAIFKEHLGLPYQAGLLLTILGSYLLLKRGISGILQINSLVVPLMLTLSLILVCNTLGVAGAERFLFLPTDYSSINAWISPLLYTSFNLGMAQAVLVPLARHTDDERALVRGGILGGAGIGFMLLAAHFAMSSQMPGILQFEIPMGSIAIRLGPVVQMVFLLLIFMEIFSTFVAGIYGVSVQLQQRLPVAPALVAPLLMLICYVFSQFGFSSLLGIFYPIFGALCLIWVVMLVRSPMSPPPGHGKPPAGGAGGKKQGITIVSIKPAIRTTRK</sequence>
<protein>
    <submittedName>
        <fullName evidence="3">Membrane protein YkvI</fullName>
    </submittedName>
</protein>
<dbReference type="RefSeq" id="WP_209877968.1">
    <property type="nucleotide sequence ID" value="NZ_JAGGLV010000023.1"/>
</dbReference>
<evidence type="ECO:0000313" key="4">
    <source>
        <dbReference type="Proteomes" id="UP000773462"/>
    </source>
</evidence>
<evidence type="ECO:0000313" key="3">
    <source>
        <dbReference type="EMBL" id="MBP2115083.1"/>
    </source>
</evidence>
<feature type="transmembrane region" description="Helical" evidence="2">
    <location>
        <begin position="321"/>
        <end position="338"/>
    </location>
</feature>
<dbReference type="PANTHER" id="PTHR37814">
    <property type="entry name" value="CONSERVED MEMBRANE PROTEIN"/>
    <property type="match status" value="1"/>
</dbReference>
<dbReference type="Proteomes" id="UP000773462">
    <property type="component" value="Unassembled WGS sequence"/>
</dbReference>
<feature type="transmembrane region" description="Helical" evidence="2">
    <location>
        <begin position="217"/>
        <end position="236"/>
    </location>
</feature>
<feature type="transmembrane region" description="Helical" evidence="2">
    <location>
        <begin position="187"/>
        <end position="205"/>
    </location>
</feature>
<keyword evidence="2" id="KW-1133">Transmembrane helix</keyword>
<feature type="transmembrane region" description="Helical" evidence="2">
    <location>
        <begin position="85"/>
        <end position="109"/>
    </location>
</feature>